<dbReference type="InterPro" id="IPR029063">
    <property type="entry name" value="SAM-dependent_MTases_sf"/>
</dbReference>
<dbReference type="OrthoDB" id="6657944at2"/>
<dbReference type="EMBL" id="AOMT01000030">
    <property type="protein sequence ID" value="KDN24620.1"/>
    <property type="molecule type" value="Genomic_DNA"/>
</dbReference>
<accession>A0A066UBY7</accession>
<keyword evidence="2" id="KW-1185">Reference proteome</keyword>
<sequence>MSNQIQNTQAANFTSFQGYYEQSVHAYQNNRSRLTYNAFVNRTNRAKRPLSCDIETQFYTAAYAMQHYQSMMAALNEQISMDDSSLHLNIVDYGCGQGVATLAVLDFIAKNVSCHVSLNVHLLEPSNLALQNARELIAARADALGMDLTLSVQCVEIAQVHLPNHIKSNVSTTLHLFSNVLDVVGVQVSLGSVVREIHATQGENIVIASAPNYSDSYKGFRQLSALLVGNANPTIYARTVEHYSYRVIQNRWQTSTAPSIHMALSANNDYYNHQVA</sequence>
<protein>
    <recommendedName>
        <fullName evidence="3">Methyltransferase domain-containing protein</fullName>
    </recommendedName>
</protein>
<evidence type="ECO:0000313" key="2">
    <source>
        <dbReference type="Proteomes" id="UP000035860"/>
    </source>
</evidence>
<dbReference type="RefSeq" id="WP_036366581.1">
    <property type="nucleotide sequence ID" value="NZ_AOMT01000030.1"/>
</dbReference>
<dbReference type="Proteomes" id="UP000035860">
    <property type="component" value="Unassembled WGS sequence"/>
</dbReference>
<dbReference type="InterPro" id="IPR038375">
    <property type="entry name" value="NDUFAF7_sf"/>
</dbReference>
<dbReference type="SUPFAM" id="SSF53335">
    <property type="entry name" value="S-adenosyl-L-methionine-dependent methyltransferases"/>
    <property type="match status" value="1"/>
</dbReference>
<comment type="caution">
    <text evidence="1">The sequence shown here is derived from an EMBL/GenBank/DDBJ whole genome shotgun (WGS) entry which is preliminary data.</text>
</comment>
<dbReference type="AlphaFoldDB" id="A0A066UBY7"/>
<dbReference type="Gene3D" id="3.40.50.12710">
    <property type="match status" value="1"/>
</dbReference>
<evidence type="ECO:0000313" key="1">
    <source>
        <dbReference type="EMBL" id="KDN24620.1"/>
    </source>
</evidence>
<name>A0A066UBY7_9GAMM</name>
<reference evidence="1 2" key="1">
    <citation type="journal article" date="2014" name="Genome Announc.">
        <title>Draft Genome Sequence of Moraxella bovoculi Strain 237T (ATCC BAA-1259T) Isolated from a Calf with Infectious Bovine Keratoconjunctivitis.</title>
        <authorList>
            <person name="Calcutt M.J."/>
            <person name="Foecking M.F."/>
            <person name="Martin N.T."/>
            <person name="Mhlanga-Mutangadura T."/>
            <person name="Reilly T.J."/>
        </authorList>
    </citation>
    <scope>NUCLEOTIDE SEQUENCE [LARGE SCALE GENOMIC DNA]</scope>
    <source>
        <strain evidence="1 2">237</strain>
    </source>
</reference>
<organism evidence="1 2">
    <name type="scientific">Moraxella bovoculi 237</name>
    <dbReference type="NCBI Taxonomy" id="743974"/>
    <lineage>
        <taxon>Bacteria</taxon>
        <taxon>Pseudomonadati</taxon>
        <taxon>Pseudomonadota</taxon>
        <taxon>Gammaproteobacteria</taxon>
        <taxon>Moraxellales</taxon>
        <taxon>Moraxellaceae</taxon>
        <taxon>Moraxella</taxon>
    </lineage>
</organism>
<proteinExistence type="predicted"/>
<evidence type="ECO:0008006" key="3">
    <source>
        <dbReference type="Google" id="ProtNLM"/>
    </source>
</evidence>
<dbReference type="eggNOG" id="ENOG50302XG">
    <property type="taxonomic scope" value="Bacteria"/>
</dbReference>
<gene>
    <name evidence="1" type="ORF">MBO_08212</name>
</gene>